<comment type="caution">
    <text evidence="2">The sequence shown here is derived from an EMBL/GenBank/DDBJ whole genome shotgun (WGS) entry which is preliminary data.</text>
</comment>
<name>A0A162KR46_9BACL</name>
<dbReference type="InterPro" id="IPR052917">
    <property type="entry name" value="Stress-Dev_Protein"/>
</dbReference>
<dbReference type="STRING" id="1763538.LPB68_09800"/>
<dbReference type="InterPro" id="IPR011576">
    <property type="entry name" value="Pyridox_Oxase_N"/>
</dbReference>
<protein>
    <submittedName>
        <fullName evidence="2">General stress protein</fullName>
    </submittedName>
</protein>
<dbReference type="KEGG" id="pcx:LPB68_09800"/>
<evidence type="ECO:0000313" key="3">
    <source>
        <dbReference type="Proteomes" id="UP000077134"/>
    </source>
</evidence>
<dbReference type="InterPro" id="IPR012349">
    <property type="entry name" value="Split_barrel_FMN-bd"/>
</dbReference>
<keyword evidence="3" id="KW-1185">Reference proteome</keyword>
<dbReference type="Pfam" id="PF01243">
    <property type="entry name" value="PNPOx_N"/>
    <property type="match status" value="1"/>
</dbReference>
<dbReference type="Proteomes" id="UP000077134">
    <property type="component" value="Unassembled WGS sequence"/>
</dbReference>
<dbReference type="PANTHER" id="PTHR34818">
    <property type="entry name" value="PROTEIN BLI-3"/>
    <property type="match status" value="1"/>
</dbReference>
<dbReference type="Gene3D" id="2.30.110.10">
    <property type="entry name" value="Electron Transport, Fmn-binding Protein, Chain A"/>
    <property type="match status" value="1"/>
</dbReference>
<dbReference type="OrthoDB" id="5431160at2"/>
<sequence length="138" mass="15863">MEKTMIEQEITKILDRNKICSLATIEGNKPKQRYMVLFNEGLSLHLATDLRTHKVEELKNNPNISLLLGYEIGGTKDSLEIEGTCSISTNDSLKEKVWNDDLKEWFDGPKDPNYGILDVHITRILYQEKGGKQREWIA</sequence>
<accession>A0A162KR46</accession>
<dbReference type="RefSeq" id="WP_068660167.1">
    <property type="nucleotide sequence ID" value="NZ_CP017770.1"/>
</dbReference>
<feature type="domain" description="Pyridoxamine 5'-phosphate oxidase N-terminal" evidence="1">
    <location>
        <begin position="6"/>
        <end position="127"/>
    </location>
</feature>
<dbReference type="SUPFAM" id="SSF50475">
    <property type="entry name" value="FMN-binding split barrel"/>
    <property type="match status" value="1"/>
</dbReference>
<proteinExistence type="predicted"/>
<organism evidence="2 3">
    <name type="scientific">Paenibacillus crassostreae</name>
    <dbReference type="NCBI Taxonomy" id="1763538"/>
    <lineage>
        <taxon>Bacteria</taxon>
        <taxon>Bacillati</taxon>
        <taxon>Bacillota</taxon>
        <taxon>Bacilli</taxon>
        <taxon>Bacillales</taxon>
        <taxon>Paenibacillaceae</taxon>
        <taxon>Paenibacillus</taxon>
    </lineage>
</organism>
<dbReference type="AlphaFoldDB" id="A0A162KR46"/>
<evidence type="ECO:0000259" key="1">
    <source>
        <dbReference type="Pfam" id="PF01243"/>
    </source>
</evidence>
<reference evidence="2 3" key="1">
    <citation type="submission" date="2016-02" db="EMBL/GenBank/DDBJ databases">
        <title>Paenibacillus sp. LPB0068, isolated from Crassostrea gigas.</title>
        <authorList>
            <person name="Shin S.-K."/>
            <person name="Yi H."/>
        </authorList>
    </citation>
    <scope>NUCLEOTIDE SEQUENCE [LARGE SCALE GENOMIC DNA]</scope>
    <source>
        <strain evidence="2 3">LPB0068</strain>
    </source>
</reference>
<gene>
    <name evidence="2" type="ORF">PNBC_16245</name>
</gene>
<evidence type="ECO:0000313" key="2">
    <source>
        <dbReference type="EMBL" id="OAB72553.1"/>
    </source>
</evidence>
<dbReference type="EMBL" id="LSFN01000035">
    <property type="protein sequence ID" value="OAB72553.1"/>
    <property type="molecule type" value="Genomic_DNA"/>
</dbReference>
<dbReference type="PANTHER" id="PTHR34818:SF1">
    <property type="entry name" value="PROTEIN BLI-3"/>
    <property type="match status" value="1"/>
</dbReference>